<dbReference type="PROSITE" id="PS50885">
    <property type="entry name" value="HAMP"/>
    <property type="match status" value="1"/>
</dbReference>
<keyword evidence="2" id="KW-1133">Transmembrane helix</keyword>
<dbReference type="PANTHER" id="PTHR43156">
    <property type="entry name" value="STAGE II SPORULATION PROTEIN E-RELATED"/>
    <property type="match status" value="1"/>
</dbReference>
<reference evidence="4 5" key="1">
    <citation type="submission" date="2019-11" db="EMBL/GenBank/DDBJ databases">
        <title>Comparative genomics of hydrocarbon-degrading Desulfosarcina strains.</title>
        <authorList>
            <person name="Watanabe M."/>
            <person name="Kojima H."/>
            <person name="Fukui M."/>
        </authorList>
    </citation>
    <scope>NUCLEOTIDE SEQUENCE [LARGE SCALE GENOMIC DNA]</scope>
    <source>
        <strain evidence="4 5">28bB2T</strain>
    </source>
</reference>
<dbReference type="Pfam" id="PF00672">
    <property type="entry name" value="HAMP"/>
    <property type="match status" value="1"/>
</dbReference>
<evidence type="ECO:0000313" key="4">
    <source>
        <dbReference type="EMBL" id="BBO85941.1"/>
    </source>
</evidence>
<protein>
    <recommendedName>
        <fullName evidence="3">HAMP domain-containing protein</fullName>
    </recommendedName>
</protein>
<dbReference type="Gene3D" id="3.60.40.10">
    <property type="entry name" value="PPM-type phosphatase domain"/>
    <property type="match status" value="1"/>
</dbReference>
<keyword evidence="1" id="KW-0378">Hydrolase</keyword>
<dbReference type="KEGG" id="dov:DSCO28_65070"/>
<feature type="transmembrane region" description="Helical" evidence="2">
    <location>
        <begin position="21"/>
        <end position="44"/>
    </location>
</feature>
<keyword evidence="2" id="KW-0472">Membrane</keyword>
<evidence type="ECO:0000313" key="5">
    <source>
        <dbReference type="Proteomes" id="UP000425960"/>
    </source>
</evidence>
<evidence type="ECO:0000259" key="3">
    <source>
        <dbReference type="PROSITE" id="PS50885"/>
    </source>
</evidence>
<organism evidence="4 5">
    <name type="scientific">Desulfosarcina ovata subsp. sediminis</name>
    <dbReference type="NCBI Taxonomy" id="885957"/>
    <lineage>
        <taxon>Bacteria</taxon>
        <taxon>Pseudomonadati</taxon>
        <taxon>Thermodesulfobacteriota</taxon>
        <taxon>Desulfobacteria</taxon>
        <taxon>Desulfobacterales</taxon>
        <taxon>Desulfosarcinaceae</taxon>
        <taxon>Desulfosarcina</taxon>
    </lineage>
</organism>
<dbReference type="InterPro" id="IPR036457">
    <property type="entry name" value="PPM-type-like_dom_sf"/>
</dbReference>
<feature type="domain" description="HAMP" evidence="3">
    <location>
        <begin position="313"/>
        <end position="365"/>
    </location>
</feature>
<feature type="transmembrane region" description="Helical" evidence="2">
    <location>
        <begin position="289"/>
        <end position="308"/>
    </location>
</feature>
<name>A0A5K8A0N1_9BACT</name>
<dbReference type="InterPro" id="IPR001932">
    <property type="entry name" value="PPM-type_phosphatase-like_dom"/>
</dbReference>
<dbReference type="InterPro" id="IPR052016">
    <property type="entry name" value="Bact_Sigma-Reg"/>
</dbReference>
<dbReference type="SUPFAM" id="SSF158472">
    <property type="entry name" value="HAMP domain-like"/>
    <property type="match status" value="1"/>
</dbReference>
<dbReference type="Gene3D" id="3.30.450.20">
    <property type="entry name" value="PAS domain"/>
    <property type="match status" value="1"/>
</dbReference>
<dbReference type="GO" id="GO:0016020">
    <property type="term" value="C:membrane"/>
    <property type="evidence" value="ECO:0007669"/>
    <property type="project" value="InterPro"/>
</dbReference>
<dbReference type="InterPro" id="IPR003660">
    <property type="entry name" value="HAMP_dom"/>
</dbReference>
<dbReference type="PANTHER" id="PTHR43156:SF2">
    <property type="entry name" value="STAGE II SPORULATION PROTEIN E"/>
    <property type="match status" value="1"/>
</dbReference>
<dbReference type="AlphaFoldDB" id="A0A5K8A0N1"/>
<dbReference type="GO" id="GO:0007165">
    <property type="term" value="P:signal transduction"/>
    <property type="evidence" value="ECO:0007669"/>
    <property type="project" value="InterPro"/>
</dbReference>
<evidence type="ECO:0000256" key="1">
    <source>
        <dbReference type="ARBA" id="ARBA00022801"/>
    </source>
</evidence>
<evidence type="ECO:0000256" key="2">
    <source>
        <dbReference type="SAM" id="Phobius"/>
    </source>
</evidence>
<keyword evidence="2" id="KW-0812">Transmembrane</keyword>
<gene>
    <name evidence="4" type="ORF">DSCO28_65070</name>
</gene>
<dbReference type="Pfam" id="PF07228">
    <property type="entry name" value="SpoIIE"/>
    <property type="match status" value="1"/>
</dbReference>
<dbReference type="Proteomes" id="UP000425960">
    <property type="component" value="Chromosome"/>
</dbReference>
<sequence length="620" mass="69048">MKCGEAIKMLRLMPSSLNQRLVLFILLPVALVLVVVGMIGFIYARDQLLNQWGEATILKLQRTAHQVDMRLSLPKTLMMMIQGMQNVDDVRYASKFILKELEEIDGVKRVALEWAAPDRQHGMTKYRSSDSEAPGRTNSTMMRMGPWQQLIRVTPPQFDTSLNAKAISLLVDINDANGSVVGQLRVVLRFDALVTAIEEKEWWQNHRAYLIDEKGKILIETGMQEKTVPQSVQLSQEILDAINREAQGTVIGNVLPPPIVTGFYRLQEAPWTLVIQAPGSEVLAPILRFRLLFFIFGGFVIAVILFLIRSSTTGTVRAIRSVSTATGAVAQGIYDVELPEGGRDEVGELIGNFSTMVDQLKERTRLKDSLNLAMEVQQQLLPKRSFCVGDICFAGICEYCDETGGDYYDFLNPELMGDGRVGITVGDVSGHGVAAALLMTTTRALVRSQVSQHVGLDEAVTHVNRLLIKDTEENGNFATLFIASFDIANHTIEWVRAGHDPALLYDPDNDQFLELGGEGVALGLTEGWEYQSKRHENWKPGQTVLIITDGVWETENPSGKQFGKARLKEIMRRLGPYVTAETIVGTIHEEVKKFRGNVSPCDDATLVAIRWRHPSGRRDS</sequence>
<dbReference type="GO" id="GO:0016791">
    <property type="term" value="F:phosphatase activity"/>
    <property type="evidence" value="ECO:0007669"/>
    <property type="project" value="TreeGrafter"/>
</dbReference>
<dbReference type="SUPFAM" id="SSF81606">
    <property type="entry name" value="PP2C-like"/>
    <property type="match status" value="1"/>
</dbReference>
<dbReference type="SMART" id="SM00304">
    <property type="entry name" value="HAMP"/>
    <property type="match status" value="1"/>
</dbReference>
<dbReference type="SMART" id="SM00331">
    <property type="entry name" value="PP2C_SIG"/>
    <property type="match status" value="1"/>
</dbReference>
<dbReference type="EMBL" id="AP021876">
    <property type="protein sequence ID" value="BBO85941.1"/>
    <property type="molecule type" value="Genomic_DNA"/>
</dbReference>
<accession>A0A5K8A0N1</accession>
<dbReference type="CDD" id="cd06225">
    <property type="entry name" value="HAMP"/>
    <property type="match status" value="1"/>
</dbReference>
<proteinExistence type="predicted"/>
<dbReference type="Gene3D" id="1.10.8.500">
    <property type="entry name" value="HAMP domain in histidine kinase"/>
    <property type="match status" value="1"/>
</dbReference>